<evidence type="ECO:0000313" key="2">
    <source>
        <dbReference type="EMBL" id="SMC50588.1"/>
    </source>
</evidence>
<gene>
    <name evidence="2" type="ORF">SAMN05661093_00264</name>
</gene>
<keyword evidence="1" id="KW-1133">Transmembrane helix</keyword>
<protein>
    <recommendedName>
        <fullName evidence="4">ABC transporter permease</fullName>
    </recommendedName>
</protein>
<keyword evidence="1" id="KW-0472">Membrane</keyword>
<evidence type="ECO:0000313" key="3">
    <source>
        <dbReference type="Proteomes" id="UP000192674"/>
    </source>
</evidence>
<proteinExistence type="predicted"/>
<keyword evidence="1" id="KW-0812">Transmembrane</keyword>
<reference evidence="2 3" key="1">
    <citation type="submission" date="2017-04" db="EMBL/GenBank/DDBJ databases">
        <authorList>
            <person name="Afonso C.L."/>
            <person name="Miller P.J."/>
            <person name="Scott M.A."/>
            <person name="Spackman E."/>
            <person name="Goraichik I."/>
            <person name="Dimitrov K.M."/>
            <person name="Suarez D.L."/>
            <person name="Swayne D.E."/>
        </authorList>
    </citation>
    <scope>NUCLEOTIDE SEQUENCE [LARGE SCALE GENOMIC DNA]</scope>
    <source>
        <strain evidence="2 3">DSM 43828</strain>
    </source>
</reference>
<dbReference type="OrthoDB" id="9860468at2"/>
<dbReference type="RefSeq" id="WP_033384363.1">
    <property type="nucleotide sequence ID" value="NZ_FWXV01000001.1"/>
</dbReference>
<keyword evidence="3" id="KW-1185">Reference proteome</keyword>
<dbReference type="AlphaFoldDB" id="A0A1W1ZR61"/>
<dbReference type="EMBL" id="FWXV01000001">
    <property type="protein sequence ID" value="SMC50588.1"/>
    <property type="molecule type" value="Genomic_DNA"/>
</dbReference>
<accession>A0A1W1ZR61</accession>
<organism evidence="2 3">
    <name type="scientific">Kibdelosporangium aridum</name>
    <dbReference type="NCBI Taxonomy" id="2030"/>
    <lineage>
        <taxon>Bacteria</taxon>
        <taxon>Bacillati</taxon>
        <taxon>Actinomycetota</taxon>
        <taxon>Actinomycetes</taxon>
        <taxon>Pseudonocardiales</taxon>
        <taxon>Pseudonocardiaceae</taxon>
        <taxon>Kibdelosporangium</taxon>
    </lineage>
</organism>
<feature type="transmembrane region" description="Helical" evidence="1">
    <location>
        <begin position="15"/>
        <end position="35"/>
    </location>
</feature>
<dbReference type="Proteomes" id="UP000192674">
    <property type="component" value="Unassembled WGS sequence"/>
</dbReference>
<name>A0A1W1ZR61_KIBAR</name>
<evidence type="ECO:0008006" key="4">
    <source>
        <dbReference type="Google" id="ProtNLM"/>
    </source>
</evidence>
<sequence length="61" mass="6764">MNRKTPPAYVVHRSLIFALVAFVAVMIGFIIVDMVPGLSASVMNAVNGMRQIWQGLGWELF</sequence>
<evidence type="ECO:0000256" key="1">
    <source>
        <dbReference type="SAM" id="Phobius"/>
    </source>
</evidence>